<name>A0A654TUZ6_MYCTX</name>
<gene>
    <name evidence="2" type="ORF">ERS007657_04186</name>
    <name evidence="1" type="ORF">ERS007688_04687</name>
    <name evidence="3" type="ORF">ERS007739_04411</name>
</gene>
<proteinExistence type="predicted"/>
<dbReference type="Proteomes" id="UP000046680">
    <property type="component" value="Unassembled WGS sequence"/>
</dbReference>
<organism evidence="1 6">
    <name type="scientific">Mycobacterium tuberculosis</name>
    <dbReference type="NCBI Taxonomy" id="1773"/>
    <lineage>
        <taxon>Bacteria</taxon>
        <taxon>Bacillati</taxon>
        <taxon>Actinomycetota</taxon>
        <taxon>Actinomycetes</taxon>
        <taxon>Mycobacteriales</taxon>
        <taxon>Mycobacteriaceae</taxon>
        <taxon>Mycobacterium</taxon>
        <taxon>Mycobacterium tuberculosis complex</taxon>
    </lineage>
</organism>
<sequence>MFREIFNTRAISEIGNRSDRRNRRISAQSSTLNTRFLLGP</sequence>
<dbReference type="EMBL" id="CFOH01001616">
    <property type="protein sequence ID" value="CFE88536.1"/>
    <property type="molecule type" value="Genomic_DNA"/>
</dbReference>
<protein>
    <submittedName>
        <fullName evidence="1">Uncharacterized protein</fullName>
    </submittedName>
</protein>
<reference evidence="4 5" key="2">
    <citation type="submission" date="2015-03" db="EMBL/GenBank/DDBJ databases">
        <authorList>
            <consortium name="Pathogen Informatics"/>
        </authorList>
    </citation>
    <scope>NUCLEOTIDE SEQUENCE [LARGE SCALE GENOMIC DNA]</scope>
    <source>
        <strain evidence="2 5">C09601061</strain>
        <strain evidence="1 6">H09601792</strain>
        <strain evidence="4">N09902308</strain>
    </source>
</reference>
<evidence type="ECO:0000313" key="3">
    <source>
        <dbReference type="EMBL" id="CPA17287.1"/>
    </source>
</evidence>
<dbReference type="Proteomes" id="UP000039021">
    <property type="component" value="Unassembled WGS sequence"/>
</dbReference>
<dbReference type="EMBL" id="CGCX01002559">
    <property type="protein sequence ID" value="CFS13399.1"/>
    <property type="molecule type" value="Genomic_DNA"/>
</dbReference>
<dbReference type="AlphaFoldDB" id="A0A654TUZ6"/>
<evidence type="ECO:0000313" key="1">
    <source>
        <dbReference type="EMBL" id="CFE88536.1"/>
    </source>
</evidence>
<evidence type="ECO:0000313" key="2">
    <source>
        <dbReference type="EMBL" id="CFS13399.1"/>
    </source>
</evidence>
<evidence type="ECO:0000313" key="6">
    <source>
        <dbReference type="Proteomes" id="UP000046947"/>
    </source>
</evidence>
<evidence type="ECO:0000313" key="4">
    <source>
        <dbReference type="Proteomes" id="UP000039021"/>
    </source>
</evidence>
<reference evidence="3" key="1">
    <citation type="submission" date="2015-03" db="EMBL/GenBank/DDBJ databases">
        <authorList>
            <consortium name="Pathogen Informatics"/>
            <person name="Murphy D."/>
        </authorList>
    </citation>
    <scope>NUCLEOTIDE SEQUENCE</scope>
    <source>
        <strain evidence="3">N09902308</strain>
    </source>
</reference>
<dbReference type="Proteomes" id="UP000046947">
    <property type="component" value="Unassembled WGS sequence"/>
</dbReference>
<evidence type="ECO:0000313" key="5">
    <source>
        <dbReference type="Proteomes" id="UP000046680"/>
    </source>
</evidence>
<dbReference type="EMBL" id="CSBK01002741">
    <property type="protein sequence ID" value="CPA17287.1"/>
    <property type="molecule type" value="Genomic_DNA"/>
</dbReference>
<accession>A0A654TUZ6</accession>